<protein>
    <submittedName>
        <fullName evidence="2">Thioredoxin</fullName>
    </submittedName>
</protein>
<comment type="caution">
    <text evidence="2">The sequence shown here is derived from an EMBL/GenBank/DDBJ whole genome shotgun (WGS) entry which is preliminary data.</text>
</comment>
<dbReference type="OrthoDB" id="411356at2"/>
<evidence type="ECO:0000259" key="1">
    <source>
        <dbReference type="Pfam" id="PF00085"/>
    </source>
</evidence>
<name>A0A0A5FXI5_9BACI</name>
<evidence type="ECO:0000313" key="2">
    <source>
        <dbReference type="EMBL" id="KGX83528.1"/>
    </source>
</evidence>
<dbReference type="InterPro" id="IPR036249">
    <property type="entry name" value="Thioredoxin-like_sf"/>
</dbReference>
<dbReference type="Proteomes" id="UP000030403">
    <property type="component" value="Unassembled WGS sequence"/>
</dbReference>
<keyword evidence="3" id="KW-1185">Reference proteome</keyword>
<accession>A0A0A5FXI5</accession>
<feature type="domain" description="Thioredoxin" evidence="1">
    <location>
        <begin position="11"/>
        <end position="98"/>
    </location>
</feature>
<dbReference type="AlphaFoldDB" id="A0A0A5FXI5"/>
<dbReference type="CDD" id="cd02947">
    <property type="entry name" value="TRX_family"/>
    <property type="match status" value="1"/>
</dbReference>
<sequence>MQEAQSLEHVQSFVKQEKISLLYISRPNCSVCVSLLPQIEELLKDYPQIKSLYINAEDIPEIAGEYSIFTVPVIIVSVEGKEMLRKARIVPIEELNQQLHKMTSLIDD</sequence>
<dbReference type="eggNOG" id="COG0526">
    <property type="taxonomic scope" value="Bacteria"/>
</dbReference>
<dbReference type="InterPro" id="IPR013766">
    <property type="entry name" value="Thioredoxin_domain"/>
</dbReference>
<evidence type="ECO:0000313" key="3">
    <source>
        <dbReference type="Proteomes" id="UP000030403"/>
    </source>
</evidence>
<dbReference type="Pfam" id="PF00085">
    <property type="entry name" value="Thioredoxin"/>
    <property type="match status" value="1"/>
</dbReference>
<gene>
    <name evidence="2" type="ORF">N783_02825</name>
</gene>
<dbReference type="STRING" id="1385511.GCA_000425225_02128"/>
<organism evidence="2 3">
    <name type="scientific">Pontibacillus marinus BH030004 = DSM 16465</name>
    <dbReference type="NCBI Taxonomy" id="1385511"/>
    <lineage>
        <taxon>Bacteria</taxon>
        <taxon>Bacillati</taxon>
        <taxon>Bacillota</taxon>
        <taxon>Bacilli</taxon>
        <taxon>Bacillales</taxon>
        <taxon>Bacillaceae</taxon>
        <taxon>Pontibacillus</taxon>
    </lineage>
</organism>
<dbReference type="EMBL" id="AVPF01000101">
    <property type="protein sequence ID" value="KGX83528.1"/>
    <property type="molecule type" value="Genomic_DNA"/>
</dbReference>
<dbReference type="RefSeq" id="WP_027448615.1">
    <property type="nucleotide sequence ID" value="NZ_AVPF01000101.1"/>
</dbReference>
<dbReference type="Gene3D" id="3.40.30.10">
    <property type="entry name" value="Glutaredoxin"/>
    <property type="match status" value="1"/>
</dbReference>
<dbReference type="SUPFAM" id="SSF52833">
    <property type="entry name" value="Thioredoxin-like"/>
    <property type="match status" value="1"/>
</dbReference>
<proteinExistence type="predicted"/>
<reference evidence="2 3" key="1">
    <citation type="submission" date="2013-08" db="EMBL/GenBank/DDBJ databases">
        <authorList>
            <person name="Huang J."/>
            <person name="Wang G."/>
        </authorList>
    </citation>
    <scope>NUCLEOTIDE SEQUENCE [LARGE SCALE GENOMIC DNA]</scope>
    <source>
        <strain evidence="2 3">BH030004</strain>
    </source>
</reference>